<evidence type="ECO:0000313" key="2">
    <source>
        <dbReference type="EMBL" id="QEW08109.1"/>
    </source>
</evidence>
<evidence type="ECO:0000313" key="3">
    <source>
        <dbReference type="Proteomes" id="UP000325606"/>
    </source>
</evidence>
<evidence type="ECO:0000259" key="1">
    <source>
        <dbReference type="Pfam" id="PF03413"/>
    </source>
</evidence>
<sequence>MCRGRSVLVERLFVALLLCGLLLSGPLVAEPVTSLMRASEIAQEAFGGQVVKAEEAEIDQKPVFLIRIVNDGRVRDVMINPDDGEILNP</sequence>
<dbReference type="Pfam" id="PF03413">
    <property type="entry name" value="PepSY"/>
    <property type="match status" value="1"/>
</dbReference>
<keyword evidence="3" id="KW-1185">Reference proteome</keyword>
<dbReference type="AlphaFoldDB" id="A0A5J6LHN0"/>
<dbReference type="InterPro" id="IPR025711">
    <property type="entry name" value="PepSY"/>
</dbReference>
<name>A0A5J6LHN0_9GAMM</name>
<dbReference type="EMBL" id="CP044222">
    <property type="protein sequence ID" value="QEW08109.1"/>
    <property type="molecule type" value="Genomic_DNA"/>
</dbReference>
<protein>
    <submittedName>
        <fullName evidence="2">PepSY domain-containing protein</fullName>
    </submittedName>
</protein>
<dbReference type="RefSeq" id="WP_151058204.1">
    <property type="nucleotide sequence ID" value="NZ_CP044222.1"/>
</dbReference>
<reference evidence="2 3" key="1">
    <citation type="submission" date="2019-09" db="EMBL/GenBank/DDBJ databases">
        <title>Nitrincola iocasae sp. nov., a bacterium isolated from the sediment collected at a cold seep field in South China Sea.</title>
        <authorList>
            <person name="Zhang H."/>
            <person name="Wang H."/>
            <person name="Li C."/>
        </authorList>
    </citation>
    <scope>NUCLEOTIDE SEQUENCE [LARGE SCALE GENOMIC DNA]</scope>
    <source>
        <strain evidence="2 3">KXZD1103</strain>
    </source>
</reference>
<accession>A0A5J6LHN0</accession>
<dbReference type="Gene3D" id="3.10.450.40">
    <property type="match status" value="1"/>
</dbReference>
<dbReference type="KEGG" id="nik:F5I99_17305"/>
<organism evidence="2 3">
    <name type="scientific">Nitrincola iocasae</name>
    <dbReference type="NCBI Taxonomy" id="2614693"/>
    <lineage>
        <taxon>Bacteria</taxon>
        <taxon>Pseudomonadati</taxon>
        <taxon>Pseudomonadota</taxon>
        <taxon>Gammaproteobacteria</taxon>
        <taxon>Oceanospirillales</taxon>
        <taxon>Oceanospirillaceae</taxon>
        <taxon>Nitrincola</taxon>
    </lineage>
</organism>
<proteinExistence type="predicted"/>
<feature type="domain" description="PepSY" evidence="1">
    <location>
        <begin position="38"/>
        <end position="88"/>
    </location>
</feature>
<dbReference type="Proteomes" id="UP000325606">
    <property type="component" value="Chromosome"/>
</dbReference>
<gene>
    <name evidence="2" type="ORF">F5I99_17305</name>
</gene>